<proteinExistence type="predicted"/>
<dbReference type="PANTHER" id="PTHR44019:SF8">
    <property type="entry name" value="POC1 CENTRIOLAR PROTEIN HOMOLOG"/>
    <property type="match status" value="1"/>
</dbReference>
<dbReference type="SMART" id="SM00320">
    <property type="entry name" value="WD40"/>
    <property type="match status" value="5"/>
</dbReference>
<dbReference type="InterPro" id="IPR015943">
    <property type="entry name" value="WD40/YVTN_repeat-like_dom_sf"/>
</dbReference>
<dbReference type="Gene3D" id="2.130.10.10">
    <property type="entry name" value="YVTN repeat-like/Quinoprotein amine dehydrogenase"/>
    <property type="match status" value="2"/>
</dbReference>
<sequence>MTLQLQQQIGLSFTSQPYATTNQFSAQAAGRSLVVITTDGQQRIFPGHSKYIQCVATSPDCKLIISAQSDCLCLWTYATGQVQTLALPDYPIHLAFSLDSKFFTVCFQQGFVECYDTQLNRIGTFSQLKQKQTLHFSSWFQVQNTSGFILSDHNRLIICSLAFDRATLTQKLISFDILLPATGIDREFFCGTVVGSFAYCGTMNGELAVFDIDKKSFLGLVKYFQAKMQDILSLESNLLLISQNGDIAAVSGQGTKFLLSSEAKLDAKVVASTLQAQNLHLVLQNGSVVQLKLKSIVTGQYKAVHPTFADVNRQGNVGMLPGQDGFLNVKPQGYKQIQQSAELNQQSFQIETSSLQVRQTFPSSVLVNSVCFKDTLISQTENGYLQAWGASLTAQFKIGGQACGICANSAYIFAAFDQTVYMLAFSDQKFILVQKMPLSQISCVGCSETMLAVGCQDGKVFIINLQQFTITNRITDFGQKVSAIAFDKLVQSIIHVANVNQLTTYDLKSEPRKLKNRFFKAQITALQQLESGRFELIAACLDGTINFLDFDIADPVQTTKLPPGCLVGKKLFLSLCGNKLVAGGCYLDADEVLLTMACQKESWEPVGSFLSNGVVISSICCSQDRVWVTGMGGEVAVYGW</sequence>
<evidence type="ECO:0000256" key="2">
    <source>
        <dbReference type="ARBA" id="ARBA00022737"/>
    </source>
</evidence>
<dbReference type="PANTHER" id="PTHR44019">
    <property type="entry name" value="WD REPEAT-CONTAINING PROTEIN 55"/>
    <property type="match status" value="1"/>
</dbReference>
<dbReference type="InterPro" id="IPR001680">
    <property type="entry name" value="WD40_rpt"/>
</dbReference>
<organism evidence="3">
    <name type="scientific">Trepomonas sp. PC1</name>
    <dbReference type="NCBI Taxonomy" id="1076344"/>
    <lineage>
        <taxon>Eukaryota</taxon>
        <taxon>Metamonada</taxon>
        <taxon>Diplomonadida</taxon>
        <taxon>Hexamitidae</taxon>
        <taxon>Hexamitinae</taxon>
        <taxon>Trepomonas</taxon>
    </lineage>
</organism>
<keyword evidence="1" id="KW-0853">WD repeat</keyword>
<keyword evidence="2" id="KW-0677">Repeat</keyword>
<evidence type="ECO:0000256" key="1">
    <source>
        <dbReference type="ARBA" id="ARBA00022574"/>
    </source>
</evidence>
<dbReference type="Pfam" id="PF00400">
    <property type="entry name" value="WD40"/>
    <property type="match status" value="1"/>
</dbReference>
<dbReference type="InterPro" id="IPR050505">
    <property type="entry name" value="WDR55/POC1"/>
</dbReference>
<dbReference type="AlphaFoldDB" id="A0A146KKM4"/>
<dbReference type="InterPro" id="IPR036322">
    <property type="entry name" value="WD40_repeat_dom_sf"/>
</dbReference>
<dbReference type="SUPFAM" id="SSF50978">
    <property type="entry name" value="WD40 repeat-like"/>
    <property type="match status" value="1"/>
</dbReference>
<dbReference type="EMBL" id="GDID01000635">
    <property type="protein sequence ID" value="JAP95971.1"/>
    <property type="molecule type" value="Transcribed_RNA"/>
</dbReference>
<name>A0A146KKM4_9EUKA</name>
<protein>
    <submittedName>
        <fullName evidence="3">WD40 domain-containing protein</fullName>
    </submittedName>
</protein>
<evidence type="ECO:0000313" key="3">
    <source>
        <dbReference type="EMBL" id="JAP95971.1"/>
    </source>
</evidence>
<reference evidence="3" key="1">
    <citation type="submission" date="2015-07" db="EMBL/GenBank/DDBJ databases">
        <title>Adaptation to a free-living lifestyle via gene acquisitions in the diplomonad Trepomonas sp. PC1.</title>
        <authorList>
            <person name="Xu F."/>
            <person name="Jerlstrom-Hultqvist J."/>
            <person name="Kolisko M."/>
            <person name="Simpson A.G.B."/>
            <person name="Roger A.J."/>
            <person name="Svard S.G."/>
            <person name="Andersson J.O."/>
        </authorList>
    </citation>
    <scope>NUCLEOTIDE SEQUENCE</scope>
    <source>
        <strain evidence="3">PC1</strain>
    </source>
</reference>
<gene>
    <name evidence="3" type="ORF">TPC1_10852</name>
</gene>
<accession>A0A146KKM4</accession>